<evidence type="ECO:0000313" key="7">
    <source>
        <dbReference type="EMBL" id="EMR03880.1"/>
    </source>
</evidence>
<dbReference type="GO" id="GO:0005886">
    <property type="term" value="C:plasma membrane"/>
    <property type="evidence" value="ECO:0007669"/>
    <property type="project" value="TreeGrafter"/>
</dbReference>
<feature type="transmembrane region" description="Helical" evidence="6">
    <location>
        <begin position="164"/>
        <end position="185"/>
    </location>
</feature>
<name>M7NQ84_9BACT</name>
<dbReference type="NCBIfam" id="TIGR00785">
    <property type="entry name" value="dass"/>
    <property type="match status" value="1"/>
</dbReference>
<dbReference type="AlphaFoldDB" id="M7NQ84"/>
<keyword evidence="3 6" id="KW-0812">Transmembrane</keyword>
<dbReference type="InterPro" id="IPR001898">
    <property type="entry name" value="SLC13A/DASS"/>
</dbReference>
<proteinExistence type="predicted"/>
<dbReference type="PANTHER" id="PTHR10283:SF82">
    <property type="entry name" value="SOLUTE CARRIER FAMILY 13 MEMBER 2"/>
    <property type="match status" value="1"/>
</dbReference>
<evidence type="ECO:0000256" key="4">
    <source>
        <dbReference type="ARBA" id="ARBA00022989"/>
    </source>
</evidence>
<feature type="transmembrane region" description="Helical" evidence="6">
    <location>
        <begin position="447"/>
        <end position="469"/>
    </location>
</feature>
<feature type="transmembrane region" description="Helical" evidence="6">
    <location>
        <begin position="286"/>
        <end position="304"/>
    </location>
</feature>
<accession>M7NQ84</accession>
<dbReference type="Proteomes" id="UP000011910">
    <property type="component" value="Unassembled WGS sequence"/>
</dbReference>
<dbReference type="PATRIC" id="fig|1279009.4.peg.949"/>
<keyword evidence="8" id="KW-1185">Reference proteome</keyword>
<keyword evidence="4 6" id="KW-1133">Transmembrane helix</keyword>
<dbReference type="STRING" id="1279009.ADICEAN_00937"/>
<feature type="transmembrane region" description="Helical" evidence="6">
    <location>
        <begin position="356"/>
        <end position="376"/>
    </location>
</feature>
<feature type="transmembrane region" description="Helical" evidence="6">
    <location>
        <begin position="205"/>
        <end position="227"/>
    </location>
</feature>
<feature type="transmembrane region" description="Helical" evidence="6">
    <location>
        <begin position="383"/>
        <end position="402"/>
    </location>
</feature>
<dbReference type="PANTHER" id="PTHR10283">
    <property type="entry name" value="SOLUTE CARRIER FAMILY 13 MEMBER"/>
    <property type="match status" value="1"/>
</dbReference>
<feature type="transmembrane region" description="Helical" evidence="6">
    <location>
        <begin position="116"/>
        <end position="144"/>
    </location>
</feature>
<sequence length="481" mass="51916">MLGPLLFGLAWSMEAPAGMSAEAQAVLACTLWIASWWITEAIPIAVTSLLPLVLLPLTGALGLETTSASYGNPVIFLFLGGFLIALAMEEWNLHKRIALSIIALVGTNQPQMVLGFMLATGFLSMWISNTATAMMMLPIGVAIVEQLTEFTGSGSLQPKNRFGIALMLGIAYSASIGGLATLIGTPGNAIFAAIVQQLWGVEITFFRWLLLGMPLSFLLLLICWAFLVKLAYPLEKTDSGGSSEIRSQLQALGPIQQEERWIIGLFLLTAGAWISRSFLLNPLLPALDDSMIAMAAAVLLFMIPSRRSGWRQGLLTWEISRKVPWGILLLFGGGLAIAAAFKTSGLAAYIGENLQLLQTLPLLLVLLAIIAVINFLTELTSNVATATMMLPILASLSQAIGIHPFGPMVAACLASSCAFMLPVATPPNAVVFGTGYIRMRDMVKTGLWLNLISILLITLYLYLLLPLLWKLDPLEFPLHFD</sequence>
<evidence type="ECO:0000256" key="3">
    <source>
        <dbReference type="ARBA" id="ARBA00022692"/>
    </source>
</evidence>
<comment type="subcellular location">
    <subcellularLocation>
        <location evidence="1">Membrane</location>
        <topology evidence="1">Multi-pass membrane protein</topology>
    </subcellularLocation>
</comment>
<feature type="transmembrane region" description="Helical" evidence="6">
    <location>
        <begin position="70"/>
        <end position="88"/>
    </location>
</feature>
<feature type="transmembrane region" description="Helical" evidence="6">
    <location>
        <begin position="261"/>
        <end position="280"/>
    </location>
</feature>
<dbReference type="RefSeq" id="WP_009194339.1">
    <property type="nucleotide sequence ID" value="NZ_AODQ01000015.1"/>
</dbReference>
<keyword evidence="2" id="KW-0813">Transport</keyword>
<gene>
    <name evidence="7" type="primary">sdcS_1</name>
    <name evidence="7" type="ORF">ADICEAN_00937</name>
</gene>
<feature type="transmembrane region" description="Helical" evidence="6">
    <location>
        <begin position="41"/>
        <end position="63"/>
    </location>
</feature>
<feature type="transmembrane region" description="Helical" evidence="6">
    <location>
        <begin position="408"/>
        <end position="435"/>
    </location>
</feature>
<evidence type="ECO:0000313" key="8">
    <source>
        <dbReference type="Proteomes" id="UP000011910"/>
    </source>
</evidence>
<dbReference type="Pfam" id="PF00939">
    <property type="entry name" value="Na_sulph_symp"/>
    <property type="match status" value="1"/>
</dbReference>
<keyword evidence="5 6" id="KW-0472">Membrane</keyword>
<reference evidence="7 8" key="1">
    <citation type="journal article" date="2013" name="Genome Announc.">
        <title>Draft Genome Sequence of Cesiribacter andamanensis Strain AMV16T, Isolated from a Soil Sample from a Mud Volcano in the Andaman Islands, India.</title>
        <authorList>
            <person name="Shivaji S."/>
            <person name="Ara S."/>
            <person name="Begum Z."/>
            <person name="Srinivas T.N."/>
            <person name="Singh A."/>
            <person name="Kumar Pinnaka A."/>
        </authorList>
    </citation>
    <scope>NUCLEOTIDE SEQUENCE [LARGE SCALE GENOMIC DNA]</scope>
    <source>
        <strain evidence="7 8">AMV16</strain>
    </source>
</reference>
<dbReference type="InterPro" id="IPR031312">
    <property type="entry name" value="Na/sul_symport_CS"/>
</dbReference>
<dbReference type="eggNOG" id="COG0471">
    <property type="taxonomic scope" value="Bacteria"/>
</dbReference>
<organism evidence="7 8">
    <name type="scientific">Cesiribacter andamanensis AMV16</name>
    <dbReference type="NCBI Taxonomy" id="1279009"/>
    <lineage>
        <taxon>Bacteria</taxon>
        <taxon>Pseudomonadati</taxon>
        <taxon>Bacteroidota</taxon>
        <taxon>Cytophagia</taxon>
        <taxon>Cytophagales</taxon>
        <taxon>Cesiribacteraceae</taxon>
        <taxon>Cesiribacter</taxon>
    </lineage>
</organism>
<feature type="transmembrane region" description="Helical" evidence="6">
    <location>
        <begin position="325"/>
        <end position="350"/>
    </location>
</feature>
<comment type="caution">
    <text evidence="7">The sequence shown here is derived from an EMBL/GenBank/DDBJ whole genome shotgun (WGS) entry which is preliminary data.</text>
</comment>
<dbReference type="EMBL" id="AODQ01000015">
    <property type="protein sequence ID" value="EMR03880.1"/>
    <property type="molecule type" value="Genomic_DNA"/>
</dbReference>
<evidence type="ECO:0000256" key="2">
    <source>
        <dbReference type="ARBA" id="ARBA00022448"/>
    </source>
</evidence>
<dbReference type="PROSITE" id="PS01271">
    <property type="entry name" value="NA_SULFATE"/>
    <property type="match status" value="1"/>
</dbReference>
<dbReference type="GO" id="GO:0015141">
    <property type="term" value="F:succinate transmembrane transporter activity"/>
    <property type="evidence" value="ECO:0007669"/>
    <property type="project" value="UniProtKB-ARBA"/>
</dbReference>
<evidence type="ECO:0000256" key="6">
    <source>
        <dbReference type="SAM" id="Phobius"/>
    </source>
</evidence>
<protein>
    <submittedName>
        <fullName evidence="7">Na(+)/dicarboxylate symporter</fullName>
    </submittedName>
</protein>
<dbReference type="CDD" id="cd01115">
    <property type="entry name" value="SLC13_permease"/>
    <property type="match status" value="1"/>
</dbReference>
<evidence type="ECO:0000256" key="5">
    <source>
        <dbReference type="ARBA" id="ARBA00023136"/>
    </source>
</evidence>
<evidence type="ECO:0000256" key="1">
    <source>
        <dbReference type="ARBA" id="ARBA00004141"/>
    </source>
</evidence>